<feature type="compositionally biased region" description="Acidic residues" evidence="9">
    <location>
        <begin position="124"/>
        <end position="135"/>
    </location>
</feature>
<dbReference type="NCBIfam" id="NF047598">
    <property type="entry name" value="ChaprRbcXCyano"/>
    <property type="match status" value="1"/>
</dbReference>
<evidence type="ECO:0000256" key="2">
    <source>
        <dbReference type="ARBA" id="ARBA00022531"/>
    </source>
</evidence>
<dbReference type="PANTHER" id="PTHR33791:SF1">
    <property type="entry name" value="RUBISCO CHAPERONE RBCX"/>
    <property type="match status" value="1"/>
</dbReference>
<evidence type="ECO:0000256" key="5">
    <source>
        <dbReference type="ARBA" id="ARBA00023669"/>
    </source>
</evidence>
<keyword evidence="4 8" id="KW-0120">Carbon dioxide fixation</keyword>
<reference evidence="10" key="1">
    <citation type="submission" date="2018-06" db="EMBL/GenBank/DDBJ databases">
        <title>Polyphasic study of the coccoid cyanobacterial genera Gloeothece, Crocosphaera, and Cyanothece.</title>
        <authorList>
            <person name="Mares J."/>
            <person name="Johansen J.R."/>
            <person name="Hauer T."/>
            <person name="Zima J."/>
            <person name="Ventura S."/>
            <person name="Cuzman O."/>
            <person name="Kastovsky J."/>
        </authorList>
    </citation>
    <scope>NUCLEOTIDE SEQUENCE</scope>
    <source>
        <strain evidence="10">CCALA 1114</strain>
    </source>
</reference>
<keyword evidence="7" id="KW-1283">Bacterial microcompartment</keyword>
<keyword evidence="2 8" id="KW-0602">Photosynthesis</keyword>
<dbReference type="GO" id="GO:0110102">
    <property type="term" value="P:ribulose bisphosphate carboxylase complex assembly"/>
    <property type="evidence" value="ECO:0007669"/>
    <property type="project" value="UniProtKB-UniRule"/>
</dbReference>
<comment type="subcellular location">
    <subcellularLocation>
        <location evidence="8">Carboxysome</location>
    </subcellularLocation>
    <subcellularLocation>
        <location evidence="8">Cytoplasm</location>
    </subcellularLocation>
    <text evidence="8">Most protein is cytoplasmic, but some is in the carboxysome.</text>
</comment>
<comment type="domain">
    <text evidence="8">The homodimer has 2 functional domains, a central cleft essential for production of soluble RbcL in which the RbcL peptide binds, and a polar surface which plays a role in correct RbcL subunit arrangement.</text>
</comment>
<organism evidence="10">
    <name type="scientific">Gloeothece tepidariorum CCALA 1114</name>
    <dbReference type="NCBI Taxonomy" id="2030456"/>
    <lineage>
        <taxon>Bacteria</taxon>
        <taxon>Bacillati</taxon>
        <taxon>Cyanobacteriota</taxon>
        <taxon>Cyanophyceae</taxon>
        <taxon>Oscillatoriophycideae</taxon>
        <taxon>Chroococcales</taxon>
        <taxon>Aphanothecaceae</taxon>
        <taxon>Gloeothece</taxon>
    </lineage>
</organism>
<evidence type="ECO:0000256" key="7">
    <source>
        <dbReference type="ARBA" id="ARBA00024446"/>
    </source>
</evidence>
<dbReference type="HAMAP" id="MF_00855">
    <property type="entry name" value="RbcX"/>
    <property type="match status" value="1"/>
</dbReference>
<dbReference type="GO" id="GO:0015977">
    <property type="term" value="P:carbon fixation"/>
    <property type="evidence" value="ECO:0007669"/>
    <property type="project" value="UniProtKB-UniRule"/>
</dbReference>
<evidence type="ECO:0000313" key="10">
    <source>
        <dbReference type="EMBL" id="QBK82201.1"/>
    </source>
</evidence>
<evidence type="ECO:0000256" key="3">
    <source>
        <dbReference type="ARBA" id="ARBA00023186"/>
    </source>
</evidence>
<dbReference type="GO" id="GO:0031470">
    <property type="term" value="C:carboxysome"/>
    <property type="evidence" value="ECO:0007669"/>
    <property type="project" value="UniProtKB-SubCell"/>
</dbReference>
<dbReference type="PANTHER" id="PTHR33791">
    <property type="entry name" value="CHAPERONIN-LIKE RBCX PROTEIN 1, CHLOROPLASTIC"/>
    <property type="match status" value="1"/>
</dbReference>
<comment type="subunit">
    <text evidence="8">Homodimer. Interacts with the exposed C-terminal peptide of RbcL via its central cleft, contacts a second RbcL monomer via its peripheral polar surface.</text>
</comment>
<dbReference type="EMBL" id="MH507580">
    <property type="protein sequence ID" value="QBK82201.1"/>
    <property type="molecule type" value="Genomic_DNA"/>
</dbReference>
<dbReference type="GO" id="GO:0005737">
    <property type="term" value="C:cytoplasm"/>
    <property type="evidence" value="ECO:0007669"/>
    <property type="project" value="UniProtKB-SubCell"/>
</dbReference>
<comment type="similarity">
    <text evidence="8">Belongs to the RbcX family.</text>
</comment>
<evidence type="ECO:0000256" key="9">
    <source>
        <dbReference type="SAM" id="MobiDB-lite"/>
    </source>
</evidence>
<feature type="compositionally biased region" description="Polar residues" evidence="9">
    <location>
        <begin position="109"/>
        <end position="123"/>
    </location>
</feature>
<evidence type="ECO:0000256" key="8">
    <source>
        <dbReference type="HAMAP-Rule" id="MF_00855"/>
    </source>
</evidence>
<keyword evidence="1 8" id="KW-0963">Cytoplasm</keyword>
<keyword evidence="5 8" id="KW-1282">Carboxysome</keyword>
<dbReference type="Pfam" id="PF02341">
    <property type="entry name" value="RbcX"/>
    <property type="match status" value="1"/>
</dbReference>
<dbReference type="InterPro" id="IPR038052">
    <property type="entry name" value="Chaperonin_RbcX_sf"/>
</dbReference>
<dbReference type="GO" id="GO:0015979">
    <property type="term" value="P:photosynthesis"/>
    <property type="evidence" value="ECO:0007669"/>
    <property type="project" value="UniProtKB-KW"/>
</dbReference>
<sequence length="135" mass="15360">MYPKKIAADTAKVLQSYLTYQAVRTIIDQLSETNPTQAIWLTQYSSTHKIQDGEAYLEGLMAENKELVLRIMTVREHLAETVLDFLPEMVKTGISQANMEHRRQLLERLTQSQPANSAPQIETSESELDLDNPLN</sequence>
<evidence type="ECO:0000256" key="1">
    <source>
        <dbReference type="ARBA" id="ARBA00022490"/>
    </source>
</evidence>
<dbReference type="InterPro" id="IPR046381">
    <property type="entry name" value="RbcX"/>
</dbReference>
<protein>
    <recommendedName>
        <fullName evidence="6 8">RuBisCO chaperone RbcX</fullName>
    </recommendedName>
</protein>
<name>A0A481YJH6_9CHRO</name>
<gene>
    <name evidence="8 10" type="primary">rbcX</name>
</gene>
<dbReference type="GO" id="GO:0044183">
    <property type="term" value="F:protein folding chaperone"/>
    <property type="evidence" value="ECO:0007669"/>
    <property type="project" value="InterPro"/>
</dbReference>
<accession>A0A481YJH6</accession>
<keyword evidence="3 8" id="KW-0143">Chaperone</keyword>
<dbReference type="SUPFAM" id="SSF158615">
    <property type="entry name" value="RbcX-like"/>
    <property type="match status" value="1"/>
</dbReference>
<evidence type="ECO:0000256" key="4">
    <source>
        <dbReference type="ARBA" id="ARBA00023300"/>
    </source>
</evidence>
<dbReference type="InterPro" id="IPR003435">
    <property type="entry name" value="Chaperonin_RcbX"/>
</dbReference>
<dbReference type="Gene3D" id="1.10.1200.210">
    <property type="entry name" value="Chaperonin-like RbcX"/>
    <property type="match status" value="1"/>
</dbReference>
<dbReference type="AlphaFoldDB" id="A0A481YJH6"/>
<comment type="function">
    <text evidence="8">An RbcL-specific chaperone. The central cleft of the RbcX homodimer (RbcX2) binds the C-terminus of an RbcL monomer, stabilizing the C-terminus and probably preventing its reassociation with chaperonin GroEL-ES. At the same time the peripheral region of RbcX2 binds a second RbcL monomer, bridging the RbcL homodimers in the correct orientation. The RbcX2(2)-bound RbcL dimers then assemble into the RbcL8 core (RbcL8-(RbcX2)8). RbcS binding triggers the release of RbcX2.</text>
</comment>
<proteinExistence type="inferred from homology"/>
<evidence type="ECO:0000256" key="6">
    <source>
        <dbReference type="ARBA" id="ARBA00023866"/>
    </source>
</evidence>
<feature type="region of interest" description="Disordered" evidence="9">
    <location>
        <begin position="109"/>
        <end position="135"/>
    </location>
</feature>